<proteinExistence type="predicted"/>
<accession>A0A0F6SJJ8</accession>
<dbReference type="OrthoDB" id="22852at10239"/>
<evidence type="ECO:0000313" key="1">
    <source>
        <dbReference type="EMBL" id="AKF14342.1"/>
    </source>
</evidence>
<dbReference type="RefSeq" id="YP_009210936.1">
    <property type="nucleotide sequence ID" value="NC_028934.1"/>
</dbReference>
<protein>
    <submittedName>
        <fullName evidence="1">Uncharacterized protein</fullName>
    </submittedName>
</protein>
<organism evidence="1 2">
    <name type="scientific">Mycobacterium phage Vincenzo</name>
    <dbReference type="NCBI Taxonomy" id="1647301"/>
    <lineage>
        <taxon>Viruses</taxon>
        <taxon>Duplodnaviria</taxon>
        <taxon>Heunggongvirae</taxon>
        <taxon>Uroviricota</taxon>
        <taxon>Caudoviricetes</taxon>
        <taxon>Bclasvirinae</taxon>
        <taxon>Coopervirus</taxon>
        <taxon>Coopervirus vincenzo</taxon>
    </lineage>
</organism>
<keyword evidence="2" id="KW-1185">Reference proteome</keyword>
<sequence>MKSVQPDMNVARQRRKITHRIEHAPSPAHAAYLTDVLARFDASLAVGLPRPASEFLPAYAEEFDLEGDG</sequence>
<dbReference type="GeneID" id="26637383"/>
<name>A0A0F6SJJ8_9CAUD</name>
<dbReference type="Proteomes" id="UP000203101">
    <property type="component" value="Segment"/>
</dbReference>
<gene>
    <name evidence="1" type="primary">80</name>
    <name evidence="1" type="ORF">SEA_VINCENZO_80</name>
</gene>
<dbReference type="KEGG" id="vg:26637383"/>
<evidence type="ECO:0000313" key="2">
    <source>
        <dbReference type="Proteomes" id="UP000203101"/>
    </source>
</evidence>
<reference evidence="1 2" key="1">
    <citation type="journal article" date="2015" name="Genome Announc.">
        <title>Genome Sequences of Mycobacteriophages AlanGrant, Baee, Corofin, OrangeOswald, and Vincenzo, New Members of Cluster B.</title>
        <authorList>
            <person name="Pope W.H."/>
            <person name="Carbonara M.E."/>
            <person name="Cioffi H.M."/>
            <person name="Cruz T."/>
            <person name="Dang B.Q."/>
            <person name="Doyle A.N."/>
            <person name="Fan O.H."/>
            <person name="Gallagher M."/>
            <person name="Gentile G.M."/>
            <person name="German B.A."/>
            <person name="Farrell M.E."/>
            <person name="Gerwig M."/>
            <person name="Hunter K.L."/>
            <person name="Lefever V.E."/>
            <person name="Marfisi N.A."/>
            <person name="McDonnell J.E."/>
            <person name="Monga J.K."/>
            <person name="Quiroz K.G."/>
            <person name="Pong A.C."/>
            <person name="Rimple P.A."/>
            <person name="Situ M."/>
            <person name="Sohnen P.C."/>
            <person name="Stockinger A.N."/>
            <person name="Thompson P.K."/>
            <person name="Torchio N.M."/>
            <person name="Toner C.L."/>
            <person name="Ulbrich M.C."/>
            <person name="Vohra N.I."/>
            <person name="Zakir A."/>
            <person name="Adkins N.L."/>
            <person name="Brown B.R."/>
            <person name="Churilla B.M."/>
            <person name="Kramer Z.J."/>
            <person name="Lapin J.S."/>
            <person name="Montgomery M.T."/>
            <person name="Prout A.K."/>
            <person name="Grubb S.R."/>
            <person name="Warner M.H."/>
            <person name="Bowman C.A."/>
            <person name="Russell D.A."/>
            <person name="Hatfull G.F."/>
        </authorList>
    </citation>
    <scope>NUCLEOTIDE SEQUENCE [LARGE SCALE GENOMIC DNA]</scope>
</reference>
<dbReference type="EMBL" id="KR080194">
    <property type="protein sequence ID" value="AKF14342.1"/>
    <property type="molecule type" value="Genomic_DNA"/>
</dbReference>